<dbReference type="InterPro" id="IPR036412">
    <property type="entry name" value="HAD-like_sf"/>
</dbReference>
<comment type="caution">
    <text evidence="5">The sequence shown here is derived from an EMBL/GenBank/DDBJ whole genome shotgun (WGS) entry which is preliminary data.</text>
</comment>
<dbReference type="InterPro" id="IPR051600">
    <property type="entry name" value="Beta-PGM-like"/>
</dbReference>
<dbReference type="InterPro" id="IPR041492">
    <property type="entry name" value="HAD_2"/>
</dbReference>
<dbReference type="SUPFAM" id="SSF56784">
    <property type="entry name" value="HAD-like"/>
    <property type="match status" value="1"/>
</dbReference>
<dbReference type="PANTHER" id="PTHR46193:SF10">
    <property type="entry name" value="6-PHOSPHOGLUCONATE PHOSPHATASE"/>
    <property type="match status" value="1"/>
</dbReference>
<keyword evidence="4" id="KW-0460">Magnesium</keyword>
<dbReference type="Pfam" id="PF13419">
    <property type="entry name" value="HAD_2"/>
    <property type="match status" value="1"/>
</dbReference>
<dbReference type="CDD" id="cd07526">
    <property type="entry name" value="HAD_BPGM_like"/>
    <property type="match status" value="1"/>
</dbReference>
<dbReference type="Gene3D" id="1.10.150.240">
    <property type="entry name" value="Putative phosphatase, domain 2"/>
    <property type="match status" value="1"/>
</dbReference>
<dbReference type="NCBIfam" id="TIGR01509">
    <property type="entry name" value="HAD-SF-IA-v3"/>
    <property type="match status" value="1"/>
</dbReference>
<evidence type="ECO:0000256" key="4">
    <source>
        <dbReference type="ARBA" id="ARBA00022842"/>
    </source>
</evidence>
<organism evidence="5 6">
    <name type="scientific">Pseudovibrio ascidiaceicola</name>
    <dbReference type="NCBI Taxonomy" id="285279"/>
    <lineage>
        <taxon>Bacteria</taxon>
        <taxon>Pseudomonadati</taxon>
        <taxon>Pseudomonadota</taxon>
        <taxon>Alphaproteobacteria</taxon>
        <taxon>Hyphomicrobiales</taxon>
        <taxon>Stappiaceae</taxon>
        <taxon>Pseudovibrio</taxon>
    </lineage>
</organism>
<dbReference type="Proteomes" id="UP000199598">
    <property type="component" value="Unassembled WGS sequence"/>
</dbReference>
<dbReference type="SFLD" id="SFLDG01129">
    <property type="entry name" value="C1.5:_HAD__Beta-PGM__Phosphata"/>
    <property type="match status" value="1"/>
</dbReference>
<name>A0A1I3WYP3_9HYPH</name>
<dbReference type="PANTHER" id="PTHR46193">
    <property type="entry name" value="6-PHOSPHOGLUCONATE PHOSPHATASE"/>
    <property type="match status" value="1"/>
</dbReference>
<proteinExistence type="inferred from homology"/>
<dbReference type="InterPro" id="IPR023198">
    <property type="entry name" value="PGP-like_dom2"/>
</dbReference>
<evidence type="ECO:0000256" key="3">
    <source>
        <dbReference type="ARBA" id="ARBA00022723"/>
    </source>
</evidence>
<keyword evidence="6" id="KW-1185">Reference proteome</keyword>
<dbReference type="RefSeq" id="WP_093517405.1">
    <property type="nucleotide sequence ID" value="NZ_FOSK01000002.1"/>
</dbReference>
<dbReference type="SFLD" id="SFLDG01135">
    <property type="entry name" value="C1.5.6:_HAD__Beta-PGM__Phospha"/>
    <property type="match status" value="1"/>
</dbReference>
<dbReference type="Gene3D" id="3.40.50.1000">
    <property type="entry name" value="HAD superfamily/HAD-like"/>
    <property type="match status" value="1"/>
</dbReference>
<dbReference type="EMBL" id="FOSK01000002">
    <property type="protein sequence ID" value="SFK12027.1"/>
    <property type="molecule type" value="Genomic_DNA"/>
</dbReference>
<comment type="cofactor">
    <cofactor evidence="1">
        <name>Mg(2+)</name>
        <dbReference type="ChEBI" id="CHEBI:18420"/>
    </cofactor>
</comment>
<evidence type="ECO:0000256" key="2">
    <source>
        <dbReference type="ARBA" id="ARBA00006171"/>
    </source>
</evidence>
<dbReference type="InterPro" id="IPR023214">
    <property type="entry name" value="HAD_sf"/>
</dbReference>
<sequence>MNYDLLIWDCDGCLIDSEWIGCQVEAEGFTKAGYPISTEEMIARFCGVSSAEVFSQVEAEIGVNIRHHEALVNQDEALKAAFEQHLKPIAGIHEALHELDNSFPNLQMCIASGSSMDRLDHTLKLTNLYDRFESKYFSADLVEKGKPAPDVFLKAASEMGVAPEKCVVVEDSHLGLQAARAAGMTALGFTGASHGNADLHNRLEQQNPMAIFNDMKELASLIKKLNMLKSTA</sequence>
<evidence type="ECO:0000256" key="1">
    <source>
        <dbReference type="ARBA" id="ARBA00001946"/>
    </source>
</evidence>
<gene>
    <name evidence="5" type="ORF">SAMN04488518_102243</name>
</gene>
<accession>A0A1I3WYP3</accession>
<evidence type="ECO:0000313" key="5">
    <source>
        <dbReference type="EMBL" id="SFK12027.1"/>
    </source>
</evidence>
<dbReference type="InterPro" id="IPR006439">
    <property type="entry name" value="HAD-SF_hydro_IA"/>
</dbReference>
<keyword evidence="3" id="KW-0479">Metal-binding</keyword>
<dbReference type="SFLD" id="SFLDS00003">
    <property type="entry name" value="Haloacid_Dehalogenase"/>
    <property type="match status" value="1"/>
</dbReference>
<comment type="similarity">
    <text evidence="2">Belongs to the HAD-like hydrolase superfamily. CbbY/CbbZ/Gph/YieH family.</text>
</comment>
<evidence type="ECO:0000313" key="6">
    <source>
        <dbReference type="Proteomes" id="UP000199598"/>
    </source>
</evidence>
<protein>
    <submittedName>
        <fullName evidence="5">Haloacid dehalogenase superfamily, subfamily IA, variant 3 with third motif having DD or ED</fullName>
    </submittedName>
</protein>
<reference evidence="5 6" key="1">
    <citation type="submission" date="2016-10" db="EMBL/GenBank/DDBJ databases">
        <authorList>
            <person name="Varghese N."/>
            <person name="Submissions S."/>
        </authorList>
    </citation>
    <scope>NUCLEOTIDE SEQUENCE [LARGE SCALE GENOMIC DNA]</scope>
    <source>
        <strain evidence="5 6">DSM 16392</strain>
    </source>
</reference>